<sequence length="340" mass="37070">STSSAAAGRGSFAAERSLAGPNSVAPRPPVSAFCTAAWAASASTPSTRGAGRVVRGPGRGVGRLCASWPPKRRRCRTSGTGSGASRPSRAIGSPPPSRCPWWANSVSSARPTSSSRPKPSSIASRLCSPSPALREGDSGKIWRPITATFYFPVGPGTGFLYLVNLYFLYQYSTRLETGAFDGRPADYLFMLLFNWICIVITGLAMDMQLLMIPLIMSVLYVWAQLNRDMIVSFWFGTRFKACYLPWVILGFNYIIGGSVINELIGNLVGHLYFFLMFRYPMDLGGRNFLSTPQFLYHWLPNRRGGVSGFGVPPANMRRAADQNGGGGRHNWGQGFRLGDQ</sequence>
<evidence type="ECO:0000256" key="2">
    <source>
        <dbReference type="ARBA" id="ARBA00008917"/>
    </source>
</evidence>
<keyword evidence="4 7" id="KW-0256">Endoplasmic reticulum</keyword>
<evidence type="ECO:0000313" key="9">
    <source>
        <dbReference type="Ensembl" id="ENSECAP00000053559.2"/>
    </source>
</evidence>
<feature type="compositionally biased region" description="Low complexity" evidence="8">
    <location>
        <begin position="77"/>
        <end position="90"/>
    </location>
</feature>
<reference evidence="9 10" key="1">
    <citation type="journal article" date="2009" name="Science">
        <title>Genome sequence, comparative analysis, and population genetics of the domestic horse.</title>
        <authorList>
            <consortium name="Broad Institute Genome Sequencing Platform"/>
            <consortium name="Broad Institute Whole Genome Assembly Team"/>
            <person name="Wade C.M."/>
            <person name="Giulotto E."/>
            <person name="Sigurdsson S."/>
            <person name="Zoli M."/>
            <person name="Gnerre S."/>
            <person name="Imsland F."/>
            <person name="Lear T.L."/>
            <person name="Adelson D.L."/>
            <person name="Bailey E."/>
            <person name="Bellone R.R."/>
            <person name="Bloecker H."/>
            <person name="Distl O."/>
            <person name="Edgar R.C."/>
            <person name="Garber M."/>
            <person name="Leeb T."/>
            <person name="Mauceli E."/>
            <person name="MacLeod J.N."/>
            <person name="Penedo M.C.T."/>
            <person name="Raison J.M."/>
            <person name="Sharpe T."/>
            <person name="Vogel J."/>
            <person name="Andersson L."/>
            <person name="Antczak D.F."/>
            <person name="Biagi T."/>
            <person name="Binns M.M."/>
            <person name="Chowdhary B.P."/>
            <person name="Coleman S.J."/>
            <person name="Della Valle G."/>
            <person name="Fryc S."/>
            <person name="Guerin G."/>
            <person name="Hasegawa T."/>
            <person name="Hill E.W."/>
            <person name="Jurka J."/>
            <person name="Kiialainen A."/>
            <person name="Lindgren G."/>
            <person name="Liu J."/>
            <person name="Magnani E."/>
            <person name="Mickelson J.R."/>
            <person name="Murray J."/>
            <person name="Nergadze S.G."/>
            <person name="Onofrio R."/>
            <person name="Pedroni S."/>
            <person name="Piras M.F."/>
            <person name="Raudsepp T."/>
            <person name="Rocchi M."/>
            <person name="Roeed K.H."/>
            <person name="Ryder O.A."/>
            <person name="Searle S."/>
            <person name="Skow L."/>
            <person name="Swinburne J.E."/>
            <person name="Syvaenen A.C."/>
            <person name="Tozaki T."/>
            <person name="Valberg S.J."/>
            <person name="Vaudin M."/>
            <person name="White J.R."/>
            <person name="Zody M.C."/>
            <person name="Lander E.S."/>
            <person name="Lindblad-Toh K."/>
        </authorList>
    </citation>
    <scope>NUCLEOTIDE SEQUENCE [LARGE SCALE GENOMIC DNA]</scope>
    <source>
        <strain evidence="9 10">Thoroughbred</strain>
    </source>
</reference>
<evidence type="ECO:0000256" key="4">
    <source>
        <dbReference type="ARBA" id="ARBA00022824"/>
    </source>
</evidence>
<dbReference type="ExpressionAtlas" id="A0A5F5PZ72">
    <property type="expression patterns" value="baseline"/>
</dbReference>
<feature type="region of interest" description="Disordered" evidence="8">
    <location>
        <begin position="40"/>
        <end position="134"/>
    </location>
</feature>
<comment type="similarity">
    <text evidence="2 7">Belongs to the derlin family.</text>
</comment>
<gene>
    <name evidence="9 11" type="primary">DERL1</name>
</gene>
<feature type="compositionally biased region" description="Low complexity" evidence="8">
    <location>
        <begin position="40"/>
        <end position="56"/>
    </location>
</feature>
<protein>
    <recommendedName>
        <fullName evidence="7">Derlin</fullName>
    </recommendedName>
</protein>
<dbReference type="PANTHER" id="PTHR11009">
    <property type="entry name" value="DER1-LIKE PROTEIN, DERLIN"/>
    <property type="match status" value="1"/>
</dbReference>
<feature type="compositionally biased region" description="Low complexity" evidence="8">
    <location>
        <begin position="1"/>
        <end position="17"/>
    </location>
</feature>
<keyword evidence="3 7" id="KW-0812">Transmembrane</keyword>
<dbReference type="GO" id="GO:0005789">
    <property type="term" value="C:endoplasmic reticulum membrane"/>
    <property type="evidence" value="ECO:0007669"/>
    <property type="project" value="UniProtKB-SubCell"/>
</dbReference>
<evidence type="ECO:0000256" key="1">
    <source>
        <dbReference type="ARBA" id="ARBA00004477"/>
    </source>
</evidence>
<dbReference type="VGNC" id="VGNC:17136">
    <property type="gene designation" value="DERL1"/>
</dbReference>
<evidence type="ECO:0000256" key="6">
    <source>
        <dbReference type="ARBA" id="ARBA00023136"/>
    </source>
</evidence>
<name>A0A5F5PZ72_HORSE</name>
<dbReference type="GO" id="GO:0033554">
    <property type="term" value="P:cellular response to stress"/>
    <property type="evidence" value="ECO:0007669"/>
    <property type="project" value="UniProtKB-ARBA"/>
</dbReference>
<dbReference type="InterPro" id="IPR007599">
    <property type="entry name" value="DER1"/>
</dbReference>
<dbReference type="Ensembl" id="ENSECAT00000076648.2">
    <property type="protein sequence ID" value="ENSECAP00000053559.2"/>
    <property type="gene ID" value="ENSECAG00000023705.4"/>
</dbReference>
<keyword evidence="6 7" id="KW-0472">Membrane</keyword>
<comment type="caution">
    <text evidence="7">Lacks conserved residue(s) required for the propagation of feature annotation.</text>
</comment>
<evidence type="ECO:0000313" key="10">
    <source>
        <dbReference type="Proteomes" id="UP000002281"/>
    </source>
</evidence>
<dbReference type="SUPFAM" id="SSF144091">
    <property type="entry name" value="Rhomboid-like"/>
    <property type="match status" value="1"/>
</dbReference>
<proteinExistence type="inferred from homology"/>
<feature type="transmembrane region" description="Helical" evidence="7">
    <location>
        <begin position="189"/>
        <end position="222"/>
    </location>
</feature>
<dbReference type="Proteomes" id="UP000002281">
    <property type="component" value="Chromosome 9"/>
</dbReference>
<organism evidence="9 10">
    <name type="scientific">Equus caballus</name>
    <name type="common">Horse</name>
    <dbReference type="NCBI Taxonomy" id="9796"/>
    <lineage>
        <taxon>Eukaryota</taxon>
        <taxon>Metazoa</taxon>
        <taxon>Chordata</taxon>
        <taxon>Craniata</taxon>
        <taxon>Vertebrata</taxon>
        <taxon>Euteleostomi</taxon>
        <taxon>Mammalia</taxon>
        <taxon>Eutheria</taxon>
        <taxon>Laurasiatheria</taxon>
        <taxon>Perissodactyla</taxon>
        <taxon>Equidae</taxon>
        <taxon>Equus</taxon>
    </lineage>
</organism>
<reference evidence="9" key="2">
    <citation type="submission" date="2025-08" db="UniProtKB">
        <authorList>
            <consortium name="Ensembl"/>
        </authorList>
    </citation>
    <scope>IDENTIFICATION</scope>
    <source>
        <strain evidence="9">Thoroughbred</strain>
    </source>
</reference>
<feature type="transmembrane region" description="Helical" evidence="7">
    <location>
        <begin position="149"/>
        <end position="169"/>
    </location>
</feature>
<feature type="region of interest" description="Disordered" evidence="8">
    <location>
        <begin position="319"/>
        <end position="340"/>
    </location>
</feature>
<feature type="compositionally biased region" description="Low complexity" evidence="8">
    <location>
        <begin position="103"/>
        <end position="125"/>
    </location>
</feature>
<comment type="function">
    <text evidence="7">Functional component of endoplasmic reticulum-associated degradation (ERAD) for misfolded lumenal proteins. May act by forming a channel that allows the retrotranslocation of misfolded proteins into the cytosol where they are ubiquitinated and degraded by the proteasome.</text>
</comment>
<accession>A0A5F5PZ72</accession>
<feature type="region of interest" description="Disordered" evidence="8">
    <location>
        <begin position="1"/>
        <end position="26"/>
    </location>
</feature>
<evidence type="ECO:0000256" key="3">
    <source>
        <dbReference type="ARBA" id="ARBA00022692"/>
    </source>
</evidence>
<keyword evidence="10" id="KW-1185">Reference proteome</keyword>
<feature type="transmembrane region" description="Helical" evidence="7">
    <location>
        <begin position="254"/>
        <end position="277"/>
    </location>
</feature>
<reference evidence="9" key="3">
    <citation type="submission" date="2025-09" db="UniProtKB">
        <authorList>
            <consortium name="Ensembl"/>
        </authorList>
    </citation>
    <scope>IDENTIFICATION</scope>
    <source>
        <strain evidence="9">Thoroughbred</strain>
    </source>
</reference>
<keyword evidence="5 7" id="KW-1133">Transmembrane helix</keyword>
<dbReference type="InterPro" id="IPR035952">
    <property type="entry name" value="Rhomboid-like_sf"/>
</dbReference>
<comment type="subcellular location">
    <subcellularLocation>
        <location evidence="1 7">Endoplasmic reticulum membrane</location>
        <topology evidence="1 7">Multi-pass membrane protein</topology>
    </subcellularLocation>
</comment>
<evidence type="ECO:0000256" key="7">
    <source>
        <dbReference type="RuleBase" id="RU363059"/>
    </source>
</evidence>
<dbReference type="GeneTree" id="ENSGT00530000063156"/>
<dbReference type="Bgee" id="ENSECAG00000023705">
    <property type="expression patterns" value="Expressed in trophectoderm and 23 other cell types or tissues"/>
</dbReference>
<evidence type="ECO:0000256" key="5">
    <source>
        <dbReference type="ARBA" id="ARBA00022989"/>
    </source>
</evidence>
<dbReference type="GO" id="GO:0010498">
    <property type="term" value="P:proteasomal protein catabolic process"/>
    <property type="evidence" value="ECO:0007669"/>
    <property type="project" value="UniProtKB-ARBA"/>
</dbReference>
<evidence type="ECO:0000313" key="11">
    <source>
        <dbReference type="VGNC" id="VGNC:17136"/>
    </source>
</evidence>
<evidence type="ECO:0000256" key="8">
    <source>
        <dbReference type="SAM" id="MobiDB-lite"/>
    </source>
</evidence>
<dbReference type="Pfam" id="PF04511">
    <property type="entry name" value="DER1"/>
    <property type="match status" value="1"/>
</dbReference>
<dbReference type="AlphaFoldDB" id="A0A5F5PZ72"/>